<evidence type="ECO:0000256" key="3">
    <source>
        <dbReference type="SAM" id="MobiDB-lite"/>
    </source>
</evidence>
<evidence type="ECO:0000313" key="5">
    <source>
        <dbReference type="EMBL" id="KAF7552506.1"/>
    </source>
</evidence>
<proteinExistence type="inferred from homology"/>
<dbReference type="GO" id="GO:0008843">
    <property type="term" value="F:endochitinase activity"/>
    <property type="evidence" value="ECO:0007669"/>
    <property type="project" value="UniProtKB-EC"/>
</dbReference>
<protein>
    <recommendedName>
        <fullName evidence="2">chitinase</fullName>
        <ecNumber evidence="2">3.2.1.14</ecNumber>
    </recommendedName>
</protein>
<feature type="compositionally biased region" description="Acidic residues" evidence="3">
    <location>
        <begin position="1005"/>
        <end position="1024"/>
    </location>
</feature>
<evidence type="ECO:0000313" key="6">
    <source>
        <dbReference type="Proteomes" id="UP000722485"/>
    </source>
</evidence>
<comment type="similarity">
    <text evidence="1">Belongs to the glycosyl hydrolase 18 family. Chitinase class V subfamily.</text>
</comment>
<reference evidence="5" key="1">
    <citation type="submission" date="2020-03" db="EMBL/GenBank/DDBJ databases">
        <title>Draft Genome Sequence of Cylindrodendrum hubeiense.</title>
        <authorList>
            <person name="Buettner E."/>
            <person name="Kellner H."/>
        </authorList>
    </citation>
    <scope>NUCLEOTIDE SEQUENCE</scope>
    <source>
        <strain evidence="5">IHI 201604</strain>
    </source>
</reference>
<dbReference type="PROSITE" id="PS51910">
    <property type="entry name" value="GH18_2"/>
    <property type="match status" value="1"/>
</dbReference>
<comment type="caution">
    <text evidence="5">The sequence shown here is derived from an EMBL/GenBank/DDBJ whole genome shotgun (WGS) entry which is preliminary data.</text>
</comment>
<feature type="region of interest" description="Disordered" evidence="3">
    <location>
        <begin position="503"/>
        <end position="530"/>
    </location>
</feature>
<accession>A0A9P5LJ33</accession>
<feature type="region of interest" description="Disordered" evidence="3">
    <location>
        <begin position="996"/>
        <end position="1033"/>
    </location>
</feature>
<dbReference type="SUPFAM" id="SSF51445">
    <property type="entry name" value="(Trans)glycosidases"/>
    <property type="match status" value="1"/>
</dbReference>
<evidence type="ECO:0000256" key="1">
    <source>
        <dbReference type="ARBA" id="ARBA00008682"/>
    </source>
</evidence>
<dbReference type="Proteomes" id="UP000722485">
    <property type="component" value="Unassembled WGS sequence"/>
</dbReference>
<sequence>MALVVTRLDFAASALTYCGDRKFSKPSCNKDYPVNRVIGYYEGSAAHRSCDRFIPGDIQAGVYTHLNFAYAVIDPDTFRITPAFKGDAETYGQVTQLRKSNPGLKVFISVGGWAFNDGPTKDTFSRMIASEANLRTFITSLISFMNTYNFDGVDIDWRYPGATVRGGNADVIENLYFDLQGLSKYVNWFNVLSFDLHGAFNSPDTWTDNQLNAHTNLTEIRNVMDLIWRSSVPSSKVVMGLAFYSRTFTASDSKCVSKGCPFDSAGELRGCSGEIGLVSNAEITRIMSNNKATSILENEAAVKVFVYEDQWITYDDETTLKLKVDLARSQCMGGVMIPSLETNAGGPTVVKVAPQVGSMWKGKEPKCGLQGSEEAACSDMGEGMHPLVSASRGSGATQCYNKGGFLNLFNIPAPQTYCCLSDTSAEKWEQCFWNNDALDDGHCRAGCPSPFVKLALDDKSDECKSGSRAYCCKARVTTPPHDDQEAEQYRREMMASWVDAPVCPFSSNDPPKSKSVRSTPTEPGEPTTLENARKRDVRLSEVAFVKQAAVTMLSDAIVHIDEEWNDLMGKRWTFATTDKLREVYWMSESVKNLVQEHPLEAAGSVLCQMNQWNDFIRHNGSAKRMACPPGNIRGFMPDDFWDKPYDGNPGEDSDDDVEIPAENSKLVLRAGGYGQSRSFIRNLQGTDWNTVSDTYFNGDRLAQHNGDNDIYSMYFDPFDCTNAQLRLNEPSNRNNRQAEHPTEEQTVPDFIQWLANGMLPALDADSEDDRLTQVAVNILAPNGLGREIVVDYLNISFATWEEAGNTESVIRRMWDVIGSQTNTENMVNVEDTLNLVKARIWGLRAVIGGDRWHTITNNIGTRYTSLAGTLFHYLRMRRQNEQMVQILQDFSTPYMDQVQRNTGTRPADPHLDQHWRNYMNQHYERMVNNTRAHLDESMDELRDLWNVRAANLLSAYLNQGTAGDATMEIQEAFNVVALLDDLRSRVDTEITLPINFWSDGGGVDDGSDEDDRVNDPDYDPDDDSGGGSDGSDP</sequence>
<dbReference type="Gene3D" id="3.10.50.10">
    <property type="match status" value="1"/>
</dbReference>
<dbReference type="EMBL" id="JAANBB010000059">
    <property type="protein sequence ID" value="KAF7552506.1"/>
    <property type="molecule type" value="Genomic_DNA"/>
</dbReference>
<dbReference type="InterPro" id="IPR029070">
    <property type="entry name" value="Chitinase_insertion_sf"/>
</dbReference>
<evidence type="ECO:0000256" key="2">
    <source>
        <dbReference type="ARBA" id="ARBA00012729"/>
    </source>
</evidence>
<feature type="compositionally biased region" description="Low complexity" evidence="3">
    <location>
        <begin position="519"/>
        <end position="530"/>
    </location>
</feature>
<dbReference type="SUPFAM" id="SSF54556">
    <property type="entry name" value="Chitinase insertion domain"/>
    <property type="match status" value="1"/>
</dbReference>
<feature type="domain" description="GH18" evidence="4">
    <location>
        <begin position="35"/>
        <end position="359"/>
    </location>
</feature>
<dbReference type="GO" id="GO:0005975">
    <property type="term" value="P:carbohydrate metabolic process"/>
    <property type="evidence" value="ECO:0007669"/>
    <property type="project" value="InterPro"/>
</dbReference>
<dbReference type="InterPro" id="IPR050314">
    <property type="entry name" value="Glycosyl_Hydrlase_18"/>
</dbReference>
<evidence type="ECO:0000259" key="4">
    <source>
        <dbReference type="PROSITE" id="PS51910"/>
    </source>
</evidence>
<keyword evidence="6" id="KW-1185">Reference proteome</keyword>
<dbReference type="PANTHER" id="PTHR11177">
    <property type="entry name" value="CHITINASE"/>
    <property type="match status" value="1"/>
</dbReference>
<name>A0A9P5LJ33_9HYPO</name>
<dbReference type="InterPro" id="IPR017853">
    <property type="entry name" value="GH"/>
</dbReference>
<dbReference type="SMART" id="SM00636">
    <property type="entry name" value="Glyco_18"/>
    <property type="match status" value="1"/>
</dbReference>
<dbReference type="AlphaFoldDB" id="A0A9P5LJ33"/>
<dbReference type="EC" id="3.2.1.14" evidence="2"/>
<dbReference type="Gene3D" id="3.20.20.80">
    <property type="entry name" value="Glycosidases"/>
    <property type="match status" value="2"/>
</dbReference>
<dbReference type="Pfam" id="PF00704">
    <property type="entry name" value="Glyco_hydro_18"/>
    <property type="match status" value="2"/>
</dbReference>
<organism evidence="5 6">
    <name type="scientific">Cylindrodendrum hubeiense</name>
    <dbReference type="NCBI Taxonomy" id="595255"/>
    <lineage>
        <taxon>Eukaryota</taxon>
        <taxon>Fungi</taxon>
        <taxon>Dikarya</taxon>
        <taxon>Ascomycota</taxon>
        <taxon>Pezizomycotina</taxon>
        <taxon>Sordariomycetes</taxon>
        <taxon>Hypocreomycetidae</taxon>
        <taxon>Hypocreales</taxon>
        <taxon>Nectriaceae</taxon>
        <taxon>Cylindrodendrum</taxon>
    </lineage>
</organism>
<dbReference type="GO" id="GO:0008061">
    <property type="term" value="F:chitin binding"/>
    <property type="evidence" value="ECO:0007669"/>
    <property type="project" value="InterPro"/>
</dbReference>
<dbReference type="PANTHER" id="PTHR11177:SF333">
    <property type="entry name" value="CHITINASE"/>
    <property type="match status" value="1"/>
</dbReference>
<gene>
    <name evidence="5" type="ORF">G7Z17_g4262</name>
</gene>
<dbReference type="OrthoDB" id="73875at2759"/>
<dbReference type="InterPro" id="IPR001223">
    <property type="entry name" value="Glyco_hydro18_cat"/>
</dbReference>
<dbReference type="InterPro" id="IPR011583">
    <property type="entry name" value="Chitinase_II/V-like_cat"/>
</dbReference>